<organism evidence="2">
    <name type="scientific">viral metagenome</name>
    <dbReference type="NCBI Taxonomy" id="1070528"/>
    <lineage>
        <taxon>unclassified sequences</taxon>
        <taxon>metagenomes</taxon>
        <taxon>organismal metagenomes</taxon>
    </lineage>
</organism>
<feature type="region of interest" description="Disordered" evidence="1">
    <location>
        <begin position="155"/>
        <end position="191"/>
    </location>
</feature>
<dbReference type="Pfam" id="PF23827">
    <property type="entry name" value="DUF7197"/>
    <property type="match status" value="1"/>
</dbReference>
<proteinExistence type="predicted"/>
<evidence type="ECO:0000313" key="2">
    <source>
        <dbReference type="EMBL" id="QHS89368.1"/>
    </source>
</evidence>
<name>A0A6C0BD03_9ZZZZ</name>
<protein>
    <submittedName>
        <fullName evidence="2">Uncharacterized protein</fullName>
    </submittedName>
</protein>
<dbReference type="AlphaFoldDB" id="A0A6C0BD03"/>
<dbReference type="EMBL" id="MN739108">
    <property type="protein sequence ID" value="QHS89368.1"/>
    <property type="molecule type" value="Genomic_DNA"/>
</dbReference>
<evidence type="ECO:0000256" key="1">
    <source>
        <dbReference type="SAM" id="MobiDB-lite"/>
    </source>
</evidence>
<sequence length="216" mass="25248">MTDATQIDPDPQTRRRKIHCKQELIVASLQRFYNDREDIDEILQILQGTSVISLRLIDWFVTNYAKAHSTSYILNNQEFLVYLNYKSQLKAYSKKLFDPFCRRERILFQIGTVVPFLTTVGKLNFFRWAIEKGILDHIRSHMHEIEKEMNEFMRTMQKEKKSQASSTASSTQSGSTVLSAQTSSTKSSTRRRIVNKEISTVKIMQKHEMAVEVRFD</sequence>
<reference evidence="2" key="1">
    <citation type="journal article" date="2020" name="Nature">
        <title>Giant virus diversity and host interactions through global metagenomics.</title>
        <authorList>
            <person name="Schulz F."/>
            <person name="Roux S."/>
            <person name="Paez-Espino D."/>
            <person name="Jungbluth S."/>
            <person name="Walsh D.A."/>
            <person name="Denef V.J."/>
            <person name="McMahon K.D."/>
            <person name="Konstantinidis K.T."/>
            <person name="Eloe-Fadrosh E.A."/>
            <person name="Kyrpides N.C."/>
            <person name="Woyke T."/>
        </authorList>
    </citation>
    <scope>NUCLEOTIDE SEQUENCE</scope>
    <source>
        <strain evidence="2">GVMAG-M-3300010158-60</strain>
    </source>
</reference>
<feature type="compositionally biased region" description="Low complexity" evidence="1">
    <location>
        <begin position="163"/>
        <end position="187"/>
    </location>
</feature>
<dbReference type="InterPro" id="IPR055621">
    <property type="entry name" value="DUF7197"/>
</dbReference>
<accession>A0A6C0BD03</accession>